<gene>
    <name evidence="2" type="ORF">FSB_LOCUS53666</name>
</gene>
<sequence length="110" mass="12148">MHSPEAISSLRFGGTGKSLRNRELSDRAGSSDGSDQQRPLAPAKVKLKKKGGKLKKEEILIPSELPARSESSQFRRDFLVPPNRRLEIASGLCMIEKVLMLSLVFGEVEN</sequence>
<dbReference type="AlphaFoldDB" id="A0A2N9INB3"/>
<feature type="region of interest" description="Disordered" evidence="1">
    <location>
        <begin position="1"/>
        <end position="50"/>
    </location>
</feature>
<evidence type="ECO:0000256" key="1">
    <source>
        <dbReference type="SAM" id="MobiDB-lite"/>
    </source>
</evidence>
<organism evidence="2">
    <name type="scientific">Fagus sylvatica</name>
    <name type="common">Beechnut</name>
    <dbReference type="NCBI Taxonomy" id="28930"/>
    <lineage>
        <taxon>Eukaryota</taxon>
        <taxon>Viridiplantae</taxon>
        <taxon>Streptophyta</taxon>
        <taxon>Embryophyta</taxon>
        <taxon>Tracheophyta</taxon>
        <taxon>Spermatophyta</taxon>
        <taxon>Magnoliopsida</taxon>
        <taxon>eudicotyledons</taxon>
        <taxon>Gunneridae</taxon>
        <taxon>Pentapetalae</taxon>
        <taxon>rosids</taxon>
        <taxon>fabids</taxon>
        <taxon>Fagales</taxon>
        <taxon>Fagaceae</taxon>
        <taxon>Fagus</taxon>
    </lineage>
</organism>
<accession>A0A2N9INB3</accession>
<evidence type="ECO:0000313" key="2">
    <source>
        <dbReference type="EMBL" id="SPD25784.1"/>
    </source>
</evidence>
<name>A0A2N9INB3_FAGSY</name>
<dbReference type="EMBL" id="OIVN01006131">
    <property type="protein sequence ID" value="SPD25784.1"/>
    <property type="molecule type" value="Genomic_DNA"/>
</dbReference>
<proteinExistence type="predicted"/>
<reference evidence="2" key="1">
    <citation type="submission" date="2018-02" db="EMBL/GenBank/DDBJ databases">
        <authorList>
            <person name="Cohen D.B."/>
            <person name="Kent A.D."/>
        </authorList>
    </citation>
    <scope>NUCLEOTIDE SEQUENCE</scope>
</reference>
<protein>
    <submittedName>
        <fullName evidence="2">Uncharacterized protein</fullName>
    </submittedName>
</protein>